<evidence type="ECO:0000313" key="3">
    <source>
        <dbReference type="Proteomes" id="UP000289323"/>
    </source>
</evidence>
<gene>
    <name evidence="2" type="ORF">TT172_LOCUS1486</name>
</gene>
<organism evidence="2 3">
    <name type="scientific">Thermothielavioides terrestris</name>
    <dbReference type="NCBI Taxonomy" id="2587410"/>
    <lineage>
        <taxon>Eukaryota</taxon>
        <taxon>Fungi</taxon>
        <taxon>Dikarya</taxon>
        <taxon>Ascomycota</taxon>
        <taxon>Pezizomycotina</taxon>
        <taxon>Sordariomycetes</taxon>
        <taxon>Sordariomycetidae</taxon>
        <taxon>Sordariales</taxon>
        <taxon>Chaetomiaceae</taxon>
        <taxon>Thermothielavioides</taxon>
    </lineage>
</organism>
<proteinExistence type="predicted"/>
<reference evidence="2 3" key="1">
    <citation type="submission" date="2018-04" db="EMBL/GenBank/DDBJ databases">
        <authorList>
            <person name="Huttner S."/>
            <person name="Dainat J."/>
        </authorList>
    </citation>
    <scope>NUCLEOTIDE SEQUENCE [LARGE SCALE GENOMIC DNA]</scope>
</reference>
<dbReference type="Proteomes" id="UP000289323">
    <property type="component" value="Unassembled WGS sequence"/>
</dbReference>
<sequence length="502" mass="53481">MATQSSYIYLSLPSFQERRQDAFSQTPTTTTTPTAITTATATNLITPGTGNNPSPTFPTTTTTSSSRTTTANVVATAAFPTSIPAGPAPAPASAKYGPCPKCRTGRRVRSRFNPHGTSPHRGKFRFVCSNRGGGGLGLGGGLGGGGGGCDYWEVLERDPLQDPGAYRPGLGPARGLGQGQGRAVDMDMDMDVDMEMEGEMWEGGAAGFDGHGRGLGLGLGQGLGLGREHGLGQGQGRAAAAAGRDKTPHQRLGCPECMMGQLVQKCKDTFRWRERVLVCEKVWNGQEWTGGCGYRLEIENGPNDDGVEEKEDGGGQVLGGVAAYRGPCGKGMQQEQKAKRKEDEDKWLAEKMEKVRNNPLAAAVIAEPEGSCKKVVVDLTEDEELVGASSQTLPATPMEVGGKETIYIEDDSPVENHPRVEDSPVDAGFDELGSEDEMELIKVADRVGNAADRASDSRDDDLDEEVKFDDLDEEAELDDLDEEDELELMKLADRAAASLPPQ</sequence>
<accession>A0A446B9E4</accession>
<evidence type="ECO:0000313" key="2">
    <source>
        <dbReference type="EMBL" id="SPQ19067.1"/>
    </source>
</evidence>
<evidence type="ECO:0000256" key="1">
    <source>
        <dbReference type="SAM" id="MobiDB-lite"/>
    </source>
</evidence>
<name>A0A446B9E4_9PEZI</name>
<protein>
    <submittedName>
        <fullName evidence="2">8ac9bc67-88eb-4467-aafd-c59d3e688eec</fullName>
    </submittedName>
</protein>
<dbReference type="AlphaFoldDB" id="A0A446B9E4"/>
<dbReference type="EMBL" id="OUUZ01000001">
    <property type="protein sequence ID" value="SPQ19067.1"/>
    <property type="molecule type" value="Genomic_DNA"/>
</dbReference>
<feature type="compositionally biased region" description="Acidic residues" evidence="1">
    <location>
        <begin position="458"/>
        <end position="484"/>
    </location>
</feature>
<feature type="region of interest" description="Disordered" evidence="1">
    <location>
        <begin position="449"/>
        <end position="484"/>
    </location>
</feature>
<feature type="region of interest" description="Disordered" evidence="1">
    <location>
        <begin position="43"/>
        <end position="67"/>
    </location>
</feature>